<dbReference type="Proteomes" id="UP000593567">
    <property type="component" value="Unassembled WGS sequence"/>
</dbReference>
<gene>
    <name evidence="2" type="ORF">EB796_007511</name>
</gene>
<reference evidence="2" key="1">
    <citation type="submission" date="2020-06" db="EMBL/GenBank/DDBJ databases">
        <title>Draft genome of Bugula neritina, a colonial animal packing powerful symbionts and potential medicines.</title>
        <authorList>
            <person name="Rayko M."/>
        </authorList>
    </citation>
    <scope>NUCLEOTIDE SEQUENCE [LARGE SCALE GENOMIC DNA]</scope>
    <source>
        <strain evidence="2">Kwan_BN1</strain>
    </source>
</reference>
<evidence type="ECO:0000313" key="2">
    <source>
        <dbReference type="EMBL" id="KAF6034176.1"/>
    </source>
</evidence>
<sequence length="81" mass="9025">MQCCLERRERTLAILMVVGACLSTSLLVIAISSDHLVYCYEKYGGPTEGVPNLLPNITSIYVMTNFGYWRACSQFTGLVIE</sequence>
<dbReference type="AlphaFoldDB" id="A0A7J7K9F1"/>
<evidence type="ECO:0000256" key="1">
    <source>
        <dbReference type="SAM" id="Phobius"/>
    </source>
</evidence>
<evidence type="ECO:0000313" key="3">
    <source>
        <dbReference type="Proteomes" id="UP000593567"/>
    </source>
</evidence>
<keyword evidence="1" id="KW-0472">Membrane</keyword>
<comment type="caution">
    <text evidence="2">The sequence shown here is derived from an EMBL/GenBank/DDBJ whole genome shotgun (WGS) entry which is preliminary data.</text>
</comment>
<dbReference type="EMBL" id="VXIV02001136">
    <property type="protein sequence ID" value="KAF6034176.1"/>
    <property type="molecule type" value="Genomic_DNA"/>
</dbReference>
<protein>
    <submittedName>
        <fullName evidence="2">Uncharacterized protein</fullName>
    </submittedName>
</protein>
<keyword evidence="1" id="KW-1133">Transmembrane helix</keyword>
<organism evidence="2 3">
    <name type="scientific">Bugula neritina</name>
    <name type="common">Brown bryozoan</name>
    <name type="synonym">Sertularia neritina</name>
    <dbReference type="NCBI Taxonomy" id="10212"/>
    <lineage>
        <taxon>Eukaryota</taxon>
        <taxon>Metazoa</taxon>
        <taxon>Spiralia</taxon>
        <taxon>Lophotrochozoa</taxon>
        <taxon>Bryozoa</taxon>
        <taxon>Gymnolaemata</taxon>
        <taxon>Cheilostomatida</taxon>
        <taxon>Flustrina</taxon>
        <taxon>Buguloidea</taxon>
        <taxon>Bugulidae</taxon>
        <taxon>Bugula</taxon>
    </lineage>
</organism>
<dbReference type="PROSITE" id="PS51257">
    <property type="entry name" value="PROKAR_LIPOPROTEIN"/>
    <property type="match status" value="1"/>
</dbReference>
<feature type="transmembrane region" description="Helical" evidence="1">
    <location>
        <begin position="12"/>
        <end position="32"/>
    </location>
</feature>
<proteinExistence type="predicted"/>
<name>A0A7J7K9F1_BUGNE</name>
<keyword evidence="1" id="KW-0812">Transmembrane</keyword>
<accession>A0A7J7K9F1</accession>
<keyword evidence="3" id="KW-1185">Reference proteome</keyword>